<dbReference type="InterPro" id="IPR007387">
    <property type="entry name" value="TRAP_DctQ"/>
</dbReference>
<sequence length="176" mass="19581">MNALAKFRGVLDFILRWFCIILFALLVLLVVFQVAVRFAGGGNAWTEAMARIVFIWQGIIGAAYVIGENDDVAIDFLVRKFPAFVVKTFEIIAHSIVAFFAIWVMIWGGMELAGSAFDQTVELLPFSQGQLYLVLPISGALICIYCLLHIIRTVVTPVTVHNEEDIDIANMLEEGI</sequence>
<evidence type="ECO:0000256" key="7">
    <source>
        <dbReference type="ARBA" id="ARBA00023136"/>
    </source>
</evidence>
<proteinExistence type="inferred from homology"/>
<protein>
    <submittedName>
        <fullName evidence="11">TRAP-type C4-dicarboxylate transport system permease small subunit</fullName>
    </submittedName>
</protein>
<feature type="transmembrane region" description="Helical" evidence="9">
    <location>
        <begin position="130"/>
        <end position="151"/>
    </location>
</feature>
<keyword evidence="5 9" id="KW-0812">Transmembrane</keyword>
<evidence type="ECO:0000256" key="4">
    <source>
        <dbReference type="ARBA" id="ARBA00022519"/>
    </source>
</evidence>
<feature type="transmembrane region" description="Helical" evidence="9">
    <location>
        <begin position="14"/>
        <end position="36"/>
    </location>
</feature>
<evidence type="ECO:0000313" key="12">
    <source>
        <dbReference type="Proteomes" id="UP000749311"/>
    </source>
</evidence>
<comment type="caution">
    <text evidence="11">The sequence shown here is derived from an EMBL/GenBank/DDBJ whole genome shotgun (WGS) entry which is preliminary data.</text>
</comment>
<dbReference type="RefSeq" id="WP_167169786.1">
    <property type="nucleotide sequence ID" value="NZ_BAAAOO010000006.1"/>
</dbReference>
<feature type="transmembrane region" description="Helical" evidence="9">
    <location>
        <begin position="88"/>
        <end position="110"/>
    </location>
</feature>
<keyword evidence="6 9" id="KW-1133">Transmembrane helix</keyword>
<name>A0ABX0SIB8_9ACTN</name>
<keyword evidence="7 9" id="KW-0472">Membrane</keyword>
<dbReference type="PANTHER" id="PTHR35011">
    <property type="entry name" value="2,3-DIKETO-L-GULONATE TRAP TRANSPORTER SMALL PERMEASE PROTEIN YIAM"/>
    <property type="match status" value="1"/>
</dbReference>
<reference evidence="11 12" key="1">
    <citation type="submission" date="2020-02" db="EMBL/GenBank/DDBJ databases">
        <title>Sequencing the genomes of 1000 actinobacteria strains.</title>
        <authorList>
            <person name="Klenk H.-P."/>
        </authorList>
    </citation>
    <scope>NUCLEOTIDE SEQUENCE [LARGE SCALE GENOMIC DNA]</scope>
    <source>
        <strain evidence="11 12">DSM 19609</strain>
    </source>
</reference>
<evidence type="ECO:0000313" key="11">
    <source>
        <dbReference type="EMBL" id="NIH58089.1"/>
    </source>
</evidence>
<dbReference type="PANTHER" id="PTHR35011:SF2">
    <property type="entry name" value="2,3-DIKETO-L-GULONATE TRAP TRANSPORTER SMALL PERMEASE PROTEIN YIAM"/>
    <property type="match status" value="1"/>
</dbReference>
<evidence type="ECO:0000256" key="8">
    <source>
        <dbReference type="ARBA" id="ARBA00038436"/>
    </source>
</evidence>
<dbReference type="EMBL" id="JAAMOZ010000002">
    <property type="protein sequence ID" value="NIH58089.1"/>
    <property type="molecule type" value="Genomic_DNA"/>
</dbReference>
<feature type="transmembrane region" description="Helical" evidence="9">
    <location>
        <begin position="48"/>
        <end position="67"/>
    </location>
</feature>
<dbReference type="Pfam" id="PF04290">
    <property type="entry name" value="DctQ"/>
    <property type="match status" value="1"/>
</dbReference>
<comment type="subcellular location">
    <subcellularLocation>
        <location evidence="1">Cell inner membrane</location>
        <topology evidence="1">Multi-pass membrane protein</topology>
    </subcellularLocation>
</comment>
<keyword evidence="2" id="KW-0813">Transport</keyword>
<keyword evidence="4" id="KW-0997">Cell inner membrane</keyword>
<feature type="domain" description="Tripartite ATP-independent periplasmic transporters DctQ component" evidence="10">
    <location>
        <begin position="26"/>
        <end position="154"/>
    </location>
</feature>
<dbReference type="Proteomes" id="UP000749311">
    <property type="component" value="Unassembled WGS sequence"/>
</dbReference>
<evidence type="ECO:0000256" key="6">
    <source>
        <dbReference type="ARBA" id="ARBA00022989"/>
    </source>
</evidence>
<organism evidence="11 12">
    <name type="scientific">Brooklawnia cerclae</name>
    <dbReference type="NCBI Taxonomy" id="349934"/>
    <lineage>
        <taxon>Bacteria</taxon>
        <taxon>Bacillati</taxon>
        <taxon>Actinomycetota</taxon>
        <taxon>Actinomycetes</taxon>
        <taxon>Propionibacteriales</taxon>
        <taxon>Propionibacteriaceae</taxon>
        <taxon>Brooklawnia</taxon>
    </lineage>
</organism>
<dbReference type="InterPro" id="IPR055348">
    <property type="entry name" value="DctQ"/>
</dbReference>
<evidence type="ECO:0000256" key="2">
    <source>
        <dbReference type="ARBA" id="ARBA00022448"/>
    </source>
</evidence>
<comment type="similarity">
    <text evidence="8">Belongs to the TRAP transporter small permease family.</text>
</comment>
<evidence type="ECO:0000256" key="5">
    <source>
        <dbReference type="ARBA" id="ARBA00022692"/>
    </source>
</evidence>
<evidence type="ECO:0000256" key="9">
    <source>
        <dbReference type="SAM" id="Phobius"/>
    </source>
</evidence>
<evidence type="ECO:0000256" key="3">
    <source>
        <dbReference type="ARBA" id="ARBA00022475"/>
    </source>
</evidence>
<evidence type="ECO:0000259" key="10">
    <source>
        <dbReference type="Pfam" id="PF04290"/>
    </source>
</evidence>
<keyword evidence="12" id="KW-1185">Reference proteome</keyword>
<gene>
    <name evidence="11" type="ORF">FB473_002781</name>
</gene>
<keyword evidence="3" id="KW-1003">Cell membrane</keyword>
<accession>A0ABX0SIB8</accession>
<evidence type="ECO:0000256" key="1">
    <source>
        <dbReference type="ARBA" id="ARBA00004429"/>
    </source>
</evidence>